<protein>
    <submittedName>
        <fullName evidence="2">Uncharacterized protein</fullName>
    </submittedName>
</protein>
<accession>A0A158H2H4</accession>
<reference evidence="2 3" key="1">
    <citation type="submission" date="2016-01" db="EMBL/GenBank/DDBJ databases">
        <authorList>
            <person name="Oliw E.H."/>
        </authorList>
    </citation>
    <scope>NUCLEOTIDE SEQUENCE [LARGE SCALE GENOMIC DNA]</scope>
    <source>
        <strain evidence="2">LMG 27134</strain>
    </source>
</reference>
<evidence type="ECO:0000256" key="1">
    <source>
        <dbReference type="SAM" id="Phobius"/>
    </source>
</evidence>
<dbReference type="EMBL" id="FCOK02000023">
    <property type="protein sequence ID" value="SAL38231.1"/>
    <property type="molecule type" value="Genomic_DNA"/>
</dbReference>
<dbReference type="AlphaFoldDB" id="A0A158H2H4"/>
<dbReference type="Proteomes" id="UP000054683">
    <property type="component" value="Unassembled WGS sequence"/>
</dbReference>
<dbReference type="RefSeq" id="WP_062087182.1">
    <property type="nucleotide sequence ID" value="NZ_FCOK02000023.1"/>
</dbReference>
<feature type="transmembrane region" description="Helical" evidence="1">
    <location>
        <begin position="18"/>
        <end position="40"/>
    </location>
</feature>
<dbReference type="OrthoDB" id="9125646at2"/>
<gene>
    <name evidence="2" type="ORF">AWB69_03741</name>
</gene>
<proteinExistence type="predicted"/>
<evidence type="ECO:0000313" key="3">
    <source>
        <dbReference type="Proteomes" id="UP000054683"/>
    </source>
</evidence>
<organism evidence="2 3">
    <name type="scientific">Caballeronia udeis</name>
    <dbReference type="NCBI Taxonomy" id="1232866"/>
    <lineage>
        <taxon>Bacteria</taxon>
        <taxon>Pseudomonadati</taxon>
        <taxon>Pseudomonadota</taxon>
        <taxon>Betaproteobacteria</taxon>
        <taxon>Burkholderiales</taxon>
        <taxon>Burkholderiaceae</taxon>
        <taxon>Caballeronia</taxon>
    </lineage>
</organism>
<keyword evidence="1" id="KW-1133">Transmembrane helix</keyword>
<name>A0A158H2H4_9BURK</name>
<keyword evidence="1" id="KW-0472">Membrane</keyword>
<feature type="transmembrane region" description="Helical" evidence="1">
    <location>
        <begin position="47"/>
        <end position="70"/>
    </location>
</feature>
<keyword evidence="1" id="KW-0812">Transmembrane</keyword>
<evidence type="ECO:0000313" key="2">
    <source>
        <dbReference type="EMBL" id="SAL38231.1"/>
    </source>
</evidence>
<sequence length="122" mass="12920">MDRSVTAPLYRVSGLRELWIAGIANAMLWLEVLAAGLFTFQATGSGLAVAIVSAARSFPLLLTGAFIGVLSEVTATARSSRLLVCRFSKCRQPWGLLASAEDRSSPAWSSLFGRRAGGPSFG</sequence>